<feature type="region of interest" description="Disordered" evidence="1">
    <location>
        <begin position="257"/>
        <end position="362"/>
    </location>
</feature>
<keyword evidence="3" id="KW-1185">Reference proteome</keyword>
<gene>
    <name evidence="2" type="ORF">FSUBG_4555</name>
</gene>
<comment type="caution">
    <text evidence="2">The sequence shown here is derived from an EMBL/GenBank/DDBJ whole genome shotgun (WGS) entry which is preliminary data.</text>
</comment>
<dbReference type="AlphaFoldDB" id="A0A8H5V2L0"/>
<name>A0A8H5V2L0_GIBSU</name>
<dbReference type="RefSeq" id="XP_036539970.1">
    <property type="nucleotide sequence ID" value="XM_036682557.1"/>
</dbReference>
<evidence type="ECO:0000313" key="3">
    <source>
        <dbReference type="Proteomes" id="UP000547976"/>
    </source>
</evidence>
<feature type="compositionally biased region" description="Low complexity" evidence="1">
    <location>
        <begin position="310"/>
        <end position="330"/>
    </location>
</feature>
<dbReference type="EMBL" id="JAAOAV010000041">
    <property type="protein sequence ID" value="KAF5608627.1"/>
    <property type="molecule type" value="Genomic_DNA"/>
</dbReference>
<protein>
    <submittedName>
        <fullName evidence="2">Uncharacterized protein</fullName>
    </submittedName>
</protein>
<dbReference type="GeneID" id="59317275"/>
<accession>A0A8H5V2L0</accession>
<feature type="region of interest" description="Disordered" evidence="1">
    <location>
        <begin position="147"/>
        <end position="214"/>
    </location>
</feature>
<feature type="compositionally biased region" description="Low complexity" evidence="1">
    <location>
        <begin position="192"/>
        <end position="202"/>
    </location>
</feature>
<dbReference type="OrthoDB" id="5088000at2759"/>
<feature type="compositionally biased region" description="Low complexity" evidence="1">
    <location>
        <begin position="284"/>
        <end position="293"/>
    </location>
</feature>
<proteinExistence type="predicted"/>
<evidence type="ECO:0000256" key="1">
    <source>
        <dbReference type="SAM" id="MobiDB-lite"/>
    </source>
</evidence>
<evidence type="ECO:0000313" key="2">
    <source>
        <dbReference type="EMBL" id="KAF5608627.1"/>
    </source>
</evidence>
<dbReference type="Proteomes" id="UP000547976">
    <property type="component" value="Unassembled WGS sequence"/>
</dbReference>
<sequence length="489" mass="55473">MKDNYLLSKSPPLAMELACGCSLGQYLAIFATSGSISNLVDIRRNLRQRSRQKGATAYQASLEQFRSQFMTRLRMSGKDLIDRNDVVQQEGLIKMAHEYLCVCENGPLYWPSTSDDGSLRYPRDQYEIYTNIVWFFLRCNLKDNGKKLRSRRSRVTTAANNGRRPRNPSNVLGSESPTPSPPEAASNEDGDSSSSSESPQSSHIPRQDEAMSNRRAIPYGRTYSPDELAGYGIDESGHLIPDAQPRRVSQMQDLQDNLRHMGPNPRPNIGVGHRERGSNPSAHTTSTGTQTGFETDEYRDRDPNAPPPSSMNSNNASQQSQQTNQNETQPRISRVRDSIESEQSSPSPPSEVPRSPSPEPKPNIDLIFSYDVLPGLNLRLKHGEEILLFPREQMFRLLNWQHDFDWLLISLEAPGVLFQERIPRDDNQEFRKVMARFEQIVCAMKRDYAEIGRNAVIEVSFVPECKGHSRTVLLDAWQRRWKRSHGIVV</sequence>
<reference evidence="2 3" key="1">
    <citation type="submission" date="2020-05" db="EMBL/GenBank/DDBJ databases">
        <title>Identification and distribution of gene clusters putatively required for synthesis of sphingolipid metabolism inhibitors in phylogenetically diverse species of the filamentous fungus Fusarium.</title>
        <authorList>
            <person name="Kim H.-S."/>
            <person name="Busman M."/>
            <person name="Brown D.W."/>
            <person name="Divon H."/>
            <person name="Uhlig S."/>
            <person name="Proctor R.H."/>
        </authorList>
    </citation>
    <scope>NUCLEOTIDE SEQUENCE [LARGE SCALE GENOMIC DNA]</scope>
    <source>
        <strain evidence="2 3">NRRL 66333</strain>
    </source>
</reference>
<feature type="compositionally biased region" description="Pro residues" evidence="1">
    <location>
        <begin position="346"/>
        <end position="361"/>
    </location>
</feature>
<organism evidence="2 3">
    <name type="scientific">Gibberella subglutinans</name>
    <name type="common">Fusarium subglutinans</name>
    <dbReference type="NCBI Taxonomy" id="42677"/>
    <lineage>
        <taxon>Eukaryota</taxon>
        <taxon>Fungi</taxon>
        <taxon>Dikarya</taxon>
        <taxon>Ascomycota</taxon>
        <taxon>Pezizomycotina</taxon>
        <taxon>Sordariomycetes</taxon>
        <taxon>Hypocreomycetidae</taxon>
        <taxon>Hypocreales</taxon>
        <taxon>Nectriaceae</taxon>
        <taxon>Fusarium</taxon>
        <taxon>Fusarium fujikuroi species complex</taxon>
    </lineage>
</organism>